<feature type="non-terminal residue" evidence="1">
    <location>
        <position position="1"/>
    </location>
</feature>
<organism evidence="1">
    <name type="scientific">Acinetobacter baumannii</name>
    <dbReference type="NCBI Taxonomy" id="470"/>
    <lineage>
        <taxon>Bacteria</taxon>
        <taxon>Pseudomonadati</taxon>
        <taxon>Pseudomonadota</taxon>
        <taxon>Gammaproteobacteria</taxon>
        <taxon>Moraxellales</taxon>
        <taxon>Moraxellaceae</taxon>
        <taxon>Acinetobacter</taxon>
        <taxon>Acinetobacter calcoaceticus/baumannii complex</taxon>
    </lineage>
</organism>
<dbReference type="EMBL" id="VMBB01000479">
    <property type="protein sequence ID" value="MDR8263204.1"/>
    <property type="molecule type" value="Genomic_DNA"/>
</dbReference>
<evidence type="ECO:0000313" key="1">
    <source>
        <dbReference type="EMBL" id="MDR8263204.1"/>
    </source>
</evidence>
<name>A0ABD5DGR3_ACIBA</name>
<accession>A0ABD5DGR3</accession>
<comment type="caution">
    <text evidence="1">The sequence shown here is derived from an EMBL/GenBank/DDBJ whole genome shotgun (WGS) entry which is preliminary data.</text>
</comment>
<protein>
    <submittedName>
        <fullName evidence="1">Uncharacterized protein</fullName>
    </submittedName>
</protein>
<dbReference type="AlphaFoldDB" id="A0ABD5DGR3"/>
<sequence length="61" mass="6487">PSLTGKAIVPAGSTVNYNAGATSCMHPVRGKNDIFQFGFANNIEVLNSEMGLRPVYYAPLS</sequence>
<reference evidence="1" key="1">
    <citation type="submission" date="2019-07" db="EMBL/GenBank/DDBJ databases">
        <title>Biological characteristics of mucoid Acinetobacter baumannii from a general hospital in China.</title>
        <authorList>
            <person name="Hua X."/>
            <person name="Yu Y."/>
        </authorList>
    </citation>
    <scope>NUCLEOTIDE SEQUENCE [LARGE SCALE GENOMIC DNA]</scope>
    <source>
        <strain evidence="1">N41</strain>
    </source>
</reference>
<proteinExistence type="predicted"/>
<gene>
    <name evidence="1" type="ORF">FPK87_22560</name>
</gene>